<protein>
    <submittedName>
        <fullName evidence="2">Uncharacterized protein LOC104778800</fullName>
    </submittedName>
</protein>
<dbReference type="PANTHER" id="PTHR17985:SF8">
    <property type="entry name" value="TRANSPORT AND GOLGI ORGANIZATION PROTEIN 2 HOMOLOG"/>
    <property type="match status" value="1"/>
</dbReference>
<evidence type="ECO:0000313" key="2">
    <source>
        <dbReference type="RefSeq" id="XP_010501537.1"/>
    </source>
</evidence>
<sequence>MEGNNQLTLLMNRDNWGNRVISKASWDGHILSGRCENSNCTWLAISKRGRVAFLMSRTLVDDDIVPFRGCEFYPSQFLESNMSPWEFAVDVQRERDIQNKWSYSLIVADMASNSMVHIRKPEKDEPNVMIGFVPSGVHTLSPVHGLDSAISERDIHLRDRFTQMIGHLGNDPLPQLREFASNFMFSPVGEGQETVFVDEMANHPDLQLALGMQRYGTTSTTALVVKRTGEVKIFERYWEENGQWTENNLPDFTFQDN</sequence>
<dbReference type="InterPro" id="IPR008551">
    <property type="entry name" value="TANGO2"/>
</dbReference>
<dbReference type="GeneID" id="104778800"/>
<dbReference type="PANTHER" id="PTHR17985">
    <property type="entry name" value="SER/THR-RICH PROTEIN T10 IN DGCR REGION"/>
    <property type="match status" value="1"/>
</dbReference>
<keyword evidence="1" id="KW-1185">Reference proteome</keyword>
<reference evidence="1" key="1">
    <citation type="journal article" date="2014" name="Nat. Commun.">
        <title>The emerging biofuel crop Camelina sativa retains a highly undifferentiated hexaploid genome structure.</title>
        <authorList>
            <person name="Kagale S."/>
            <person name="Koh C."/>
            <person name="Nixon J."/>
            <person name="Bollina V."/>
            <person name="Clarke W.E."/>
            <person name="Tuteja R."/>
            <person name="Spillane C."/>
            <person name="Robinson S.J."/>
            <person name="Links M.G."/>
            <person name="Clarke C."/>
            <person name="Higgins E.E."/>
            <person name="Huebert T."/>
            <person name="Sharpe A.G."/>
            <person name="Parkin I.A."/>
        </authorList>
    </citation>
    <scope>NUCLEOTIDE SEQUENCE [LARGE SCALE GENOMIC DNA]</scope>
    <source>
        <strain evidence="1">cv. DH55</strain>
    </source>
</reference>
<dbReference type="RefSeq" id="XP_010501537.1">
    <property type="nucleotide sequence ID" value="XM_010503235.1"/>
</dbReference>
<gene>
    <name evidence="2" type="primary">LOC104778800</name>
</gene>
<organism evidence="1 2">
    <name type="scientific">Camelina sativa</name>
    <name type="common">False flax</name>
    <name type="synonym">Myagrum sativum</name>
    <dbReference type="NCBI Taxonomy" id="90675"/>
    <lineage>
        <taxon>Eukaryota</taxon>
        <taxon>Viridiplantae</taxon>
        <taxon>Streptophyta</taxon>
        <taxon>Embryophyta</taxon>
        <taxon>Tracheophyta</taxon>
        <taxon>Spermatophyta</taxon>
        <taxon>Magnoliopsida</taxon>
        <taxon>eudicotyledons</taxon>
        <taxon>Gunneridae</taxon>
        <taxon>Pentapetalae</taxon>
        <taxon>rosids</taxon>
        <taxon>malvids</taxon>
        <taxon>Brassicales</taxon>
        <taxon>Brassicaceae</taxon>
        <taxon>Camelineae</taxon>
        <taxon>Camelina</taxon>
    </lineage>
</organism>
<dbReference type="Proteomes" id="UP000694864">
    <property type="component" value="Chromosome 3"/>
</dbReference>
<reference evidence="2" key="2">
    <citation type="submission" date="2025-08" db="UniProtKB">
        <authorList>
            <consortium name="RefSeq"/>
        </authorList>
    </citation>
    <scope>IDENTIFICATION</scope>
    <source>
        <tissue evidence="2">Leaf</tissue>
    </source>
</reference>
<evidence type="ECO:0000313" key="1">
    <source>
        <dbReference type="Proteomes" id="UP000694864"/>
    </source>
</evidence>
<accession>A0ABM0YIS0</accession>
<name>A0ABM0YIS0_CAMSA</name>
<dbReference type="Pfam" id="PF05742">
    <property type="entry name" value="TANGO2"/>
    <property type="match status" value="1"/>
</dbReference>
<proteinExistence type="predicted"/>